<evidence type="ECO:0000313" key="1">
    <source>
        <dbReference type="EMBL" id="GGJ83094.1"/>
    </source>
</evidence>
<organism evidence="1 2">
    <name type="scientific">Agromyces bauzanensis</name>
    <dbReference type="NCBI Taxonomy" id="1308924"/>
    <lineage>
        <taxon>Bacteria</taxon>
        <taxon>Bacillati</taxon>
        <taxon>Actinomycetota</taxon>
        <taxon>Actinomycetes</taxon>
        <taxon>Micrococcales</taxon>
        <taxon>Microbacteriaceae</taxon>
        <taxon>Agromyces</taxon>
    </lineage>
</organism>
<evidence type="ECO:0000313" key="2">
    <source>
        <dbReference type="Proteomes" id="UP000636956"/>
    </source>
</evidence>
<reference evidence="1" key="2">
    <citation type="submission" date="2020-09" db="EMBL/GenBank/DDBJ databases">
        <authorList>
            <person name="Sun Q."/>
            <person name="Zhou Y."/>
        </authorList>
    </citation>
    <scope>NUCLEOTIDE SEQUENCE</scope>
    <source>
        <strain evidence="1">CGMCC 1.8984</strain>
    </source>
</reference>
<dbReference type="AlphaFoldDB" id="A0A917PLB9"/>
<dbReference type="Proteomes" id="UP000636956">
    <property type="component" value="Unassembled WGS sequence"/>
</dbReference>
<reference evidence="1" key="1">
    <citation type="journal article" date="2014" name="Int. J. Syst. Evol. Microbiol.">
        <title>Complete genome sequence of Corynebacterium casei LMG S-19264T (=DSM 44701T), isolated from a smear-ripened cheese.</title>
        <authorList>
            <consortium name="US DOE Joint Genome Institute (JGI-PGF)"/>
            <person name="Walter F."/>
            <person name="Albersmeier A."/>
            <person name="Kalinowski J."/>
            <person name="Ruckert C."/>
        </authorList>
    </citation>
    <scope>NUCLEOTIDE SEQUENCE</scope>
    <source>
        <strain evidence="1">CGMCC 1.8984</strain>
    </source>
</reference>
<dbReference type="EMBL" id="BMMD01000011">
    <property type="protein sequence ID" value="GGJ83094.1"/>
    <property type="molecule type" value="Genomic_DNA"/>
</dbReference>
<protein>
    <submittedName>
        <fullName evidence="1">Uncharacterized protein</fullName>
    </submittedName>
</protein>
<name>A0A917PLB9_9MICO</name>
<gene>
    <name evidence="1" type="ORF">GCM10011372_21740</name>
</gene>
<dbReference type="RefSeq" id="WP_188743448.1">
    <property type="nucleotide sequence ID" value="NZ_BAABFW010000085.1"/>
</dbReference>
<proteinExistence type="predicted"/>
<accession>A0A917PLB9</accession>
<sequence>MVVDNGVIVSSIAEQVRRELDLSKGAVVVGISHRGADVTVRPEPGQFVEKSQVRSVVESELAGYDLSPRVKVRARVQRAADVEGVS</sequence>
<keyword evidence="2" id="KW-1185">Reference proteome</keyword>
<comment type="caution">
    <text evidence="1">The sequence shown here is derived from an EMBL/GenBank/DDBJ whole genome shotgun (WGS) entry which is preliminary data.</text>
</comment>